<evidence type="ECO:0000259" key="17">
    <source>
        <dbReference type="PROSITE" id="PS50994"/>
    </source>
</evidence>
<sequence length="719" mass="83481">MQSFLGLASYYINHIKSFADITSSLYRLCSKDVVFEITKERMDAYERSKYELTNAPVLILPDFELPFKLYIDAACSQGLGADLHQRQIVDGEPRKVVICYISRQLKELEARYEATQTECLCLVWALEKVHYYLEGAVFEVYTDCTALKSLLNIKTTNRHILRWQIATQEYRGNMSIIYKEFQSISVEIDRKKKFRFSELAPKSGTPASGNTDSEGTETPILGIHSSELHTEFFNAAMKTYAQRKQCWILLQLLQETSRSPELESWLRDYKDNKFFLTNGLLYHREMHTSALTVVDTDHISLMPQECHDCPYMGHMSEYRTKERVARTSWWPKWEQELSEYINTCERCQKANRKHGEKYGLLQHIEEAKHPLETINIDWVTGLVPGGKENYNSCLIIVDRFSKIMRCLPFNKGKTAMDTALLFWNNIISTCGVPKIIISDREPKFTFEFWTNFYEILETKLSFSTAYHPQTDGLAERMIQTMEEILRRLCAYGMEYKDHEGYTHDWVTLLPEVQLAYNTGQQSTTGKTPALVEKRWNHSLPIDHLKKNLLTIDPTARDLHDMWKKACDTACRCIAEAKGYNKQRWDKIHMEPDFKEGDQVLVSTINFNNIKVPKKMRDSFVGPFTIIKLIGRNAVEVKLTEEFSRKHPVFPVSLGKPYFQTEDDKFPSGKRNNTPPDIVEEEDCPGPVKKIIKARKIRLNGGDHRQYVVRFKGQTADKDK</sequence>
<dbReference type="InterPro" id="IPR001584">
    <property type="entry name" value="Integrase_cat-core"/>
</dbReference>
<accession>A0A9Q3H0U0</accession>
<keyword evidence="5" id="KW-0479">Metal-binding</keyword>
<dbReference type="InterPro" id="IPR041373">
    <property type="entry name" value="RT_RNaseH"/>
</dbReference>
<keyword evidence="7" id="KW-0255">Endonuclease</keyword>
<evidence type="ECO:0000256" key="9">
    <source>
        <dbReference type="ARBA" id="ARBA00022842"/>
    </source>
</evidence>
<evidence type="ECO:0000256" key="12">
    <source>
        <dbReference type="ARBA" id="ARBA00022918"/>
    </source>
</evidence>
<evidence type="ECO:0000256" key="6">
    <source>
        <dbReference type="ARBA" id="ARBA00022750"/>
    </source>
</evidence>
<dbReference type="PANTHER" id="PTHR37984:SF5">
    <property type="entry name" value="PROTEIN NYNRIN-LIKE"/>
    <property type="match status" value="1"/>
</dbReference>
<dbReference type="InterPro" id="IPR036397">
    <property type="entry name" value="RNaseH_sf"/>
</dbReference>
<dbReference type="Proteomes" id="UP000765509">
    <property type="component" value="Unassembled WGS sequence"/>
</dbReference>
<dbReference type="Gene3D" id="3.30.70.270">
    <property type="match status" value="1"/>
</dbReference>
<dbReference type="OrthoDB" id="8022549at2759"/>
<keyword evidence="9" id="KW-0460">Magnesium</keyword>
<dbReference type="GO" id="GO:0003964">
    <property type="term" value="F:RNA-directed DNA polymerase activity"/>
    <property type="evidence" value="ECO:0007669"/>
    <property type="project" value="UniProtKB-KW"/>
</dbReference>
<dbReference type="Pfam" id="PF24626">
    <property type="entry name" value="SH3_Tf2-1"/>
    <property type="match status" value="1"/>
</dbReference>
<evidence type="ECO:0000256" key="16">
    <source>
        <dbReference type="SAM" id="MobiDB-lite"/>
    </source>
</evidence>
<dbReference type="PANTHER" id="PTHR37984">
    <property type="entry name" value="PROTEIN CBG26694"/>
    <property type="match status" value="1"/>
</dbReference>
<evidence type="ECO:0000256" key="2">
    <source>
        <dbReference type="ARBA" id="ARBA00022679"/>
    </source>
</evidence>
<proteinExistence type="predicted"/>
<keyword evidence="11" id="KW-0229">DNA integration</keyword>
<dbReference type="GO" id="GO:0006508">
    <property type="term" value="P:proteolysis"/>
    <property type="evidence" value="ECO:0007669"/>
    <property type="project" value="UniProtKB-KW"/>
</dbReference>
<dbReference type="CDD" id="cd09274">
    <property type="entry name" value="RNase_HI_RT_Ty3"/>
    <property type="match status" value="1"/>
</dbReference>
<name>A0A9Q3H0U0_9BASI</name>
<feature type="region of interest" description="Disordered" evidence="16">
    <location>
        <begin position="660"/>
        <end position="684"/>
    </location>
</feature>
<keyword evidence="14" id="KW-0238">DNA-binding</keyword>
<protein>
    <recommendedName>
        <fullName evidence="17">Integrase catalytic domain-containing protein</fullName>
    </recommendedName>
</protein>
<keyword evidence="15" id="KW-0233">DNA recombination</keyword>
<dbReference type="InterPro" id="IPR041588">
    <property type="entry name" value="Integrase_H2C2"/>
</dbReference>
<dbReference type="Pfam" id="PF17921">
    <property type="entry name" value="Integrase_H2C2"/>
    <property type="match status" value="1"/>
</dbReference>
<evidence type="ECO:0000256" key="14">
    <source>
        <dbReference type="ARBA" id="ARBA00023125"/>
    </source>
</evidence>
<keyword evidence="12" id="KW-0695">RNA-directed DNA polymerase</keyword>
<evidence type="ECO:0000313" key="19">
    <source>
        <dbReference type="Proteomes" id="UP000765509"/>
    </source>
</evidence>
<dbReference type="GO" id="GO:0005634">
    <property type="term" value="C:nucleus"/>
    <property type="evidence" value="ECO:0007669"/>
    <property type="project" value="UniProtKB-ARBA"/>
</dbReference>
<feature type="domain" description="Integrase catalytic" evidence="17">
    <location>
        <begin position="366"/>
        <end position="536"/>
    </location>
</feature>
<evidence type="ECO:0000256" key="5">
    <source>
        <dbReference type="ARBA" id="ARBA00022723"/>
    </source>
</evidence>
<keyword evidence="8" id="KW-0378">Hydrolase</keyword>
<evidence type="ECO:0000256" key="10">
    <source>
        <dbReference type="ARBA" id="ARBA00022884"/>
    </source>
</evidence>
<dbReference type="PROSITE" id="PS50994">
    <property type="entry name" value="INTEGRASE"/>
    <property type="match status" value="1"/>
</dbReference>
<dbReference type="SUPFAM" id="SSF56672">
    <property type="entry name" value="DNA/RNA polymerases"/>
    <property type="match status" value="1"/>
</dbReference>
<dbReference type="Pfam" id="PF17917">
    <property type="entry name" value="RT_RNaseH"/>
    <property type="match status" value="1"/>
</dbReference>
<dbReference type="GO" id="GO:0015074">
    <property type="term" value="P:DNA integration"/>
    <property type="evidence" value="ECO:0007669"/>
    <property type="project" value="UniProtKB-KW"/>
</dbReference>
<dbReference type="GO" id="GO:0004519">
    <property type="term" value="F:endonuclease activity"/>
    <property type="evidence" value="ECO:0007669"/>
    <property type="project" value="UniProtKB-KW"/>
</dbReference>
<dbReference type="GO" id="GO:0046872">
    <property type="term" value="F:metal ion binding"/>
    <property type="evidence" value="ECO:0007669"/>
    <property type="project" value="UniProtKB-KW"/>
</dbReference>
<dbReference type="AlphaFoldDB" id="A0A9Q3H0U0"/>
<evidence type="ECO:0000256" key="7">
    <source>
        <dbReference type="ARBA" id="ARBA00022759"/>
    </source>
</evidence>
<gene>
    <name evidence="18" type="ORF">O181_025140</name>
</gene>
<dbReference type="GO" id="GO:0006310">
    <property type="term" value="P:DNA recombination"/>
    <property type="evidence" value="ECO:0007669"/>
    <property type="project" value="UniProtKB-KW"/>
</dbReference>
<evidence type="ECO:0000256" key="13">
    <source>
        <dbReference type="ARBA" id="ARBA00022932"/>
    </source>
</evidence>
<dbReference type="InterPro" id="IPR012337">
    <property type="entry name" value="RNaseH-like_sf"/>
</dbReference>
<dbReference type="Gene3D" id="1.10.340.70">
    <property type="match status" value="1"/>
</dbReference>
<dbReference type="GO" id="GO:0003723">
    <property type="term" value="F:RNA binding"/>
    <property type="evidence" value="ECO:0007669"/>
    <property type="project" value="UniProtKB-KW"/>
</dbReference>
<reference evidence="18" key="1">
    <citation type="submission" date="2021-03" db="EMBL/GenBank/DDBJ databases">
        <title>Draft genome sequence of rust myrtle Austropuccinia psidii MF-1, a brazilian biotype.</title>
        <authorList>
            <person name="Quecine M.C."/>
            <person name="Pachon D.M.R."/>
            <person name="Bonatelli M.L."/>
            <person name="Correr F.H."/>
            <person name="Franceschini L.M."/>
            <person name="Leite T.F."/>
            <person name="Margarido G.R.A."/>
            <person name="Almeida C.A."/>
            <person name="Ferrarezi J.A."/>
            <person name="Labate C.A."/>
        </authorList>
    </citation>
    <scope>NUCLEOTIDE SEQUENCE</scope>
    <source>
        <strain evidence="18">MF-1</strain>
    </source>
</reference>
<evidence type="ECO:0000256" key="11">
    <source>
        <dbReference type="ARBA" id="ARBA00022908"/>
    </source>
</evidence>
<dbReference type="GO" id="GO:0003887">
    <property type="term" value="F:DNA-directed DNA polymerase activity"/>
    <property type="evidence" value="ECO:0007669"/>
    <property type="project" value="UniProtKB-KW"/>
</dbReference>
<dbReference type="GO" id="GO:0003677">
    <property type="term" value="F:DNA binding"/>
    <property type="evidence" value="ECO:0007669"/>
    <property type="project" value="UniProtKB-KW"/>
</dbReference>
<keyword evidence="1" id="KW-0645">Protease</keyword>
<evidence type="ECO:0000256" key="4">
    <source>
        <dbReference type="ARBA" id="ARBA00022722"/>
    </source>
</evidence>
<evidence type="ECO:0000256" key="8">
    <source>
        <dbReference type="ARBA" id="ARBA00022801"/>
    </source>
</evidence>
<dbReference type="GO" id="GO:0004190">
    <property type="term" value="F:aspartic-type endopeptidase activity"/>
    <property type="evidence" value="ECO:0007669"/>
    <property type="project" value="UniProtKB-KW"/>
</dbReference>
<keyword evidence="4" id="KW-0540">Nuclease</keyword>
<evidence type="ECO:0000256" key="15">
    <source>
        <dbReference type="ARBA" id="ARBA00023172"/>
    </source>
</evidence>
<evidence type="ECO:0000256" key="1">
    <source>
        <dbReference type="ARBA" id="ARBA00022670"/>
    </source>
</evidence>
<keyword evidence="10" id="KW-0694">RNA-binding</keyword>
<dbReference type="InterPro" id="IPR043128">
    <property type="entry name" value="Rev_trsase/Diguanyl_cyclase"/>
</dbReference>
<keyword evidence="3" id="KW-0548">Nucleotidyltransferase</keyword>
<evidence type="ECO:0000256" key="3">
    <source>
        <dbReference type="ARBA" id="ARBA00022695"/>
    </source>
</evidence>
<keyword evidence="19" id="KW-1185">Reference proteome</keyword>
<keyword evidence="2" id="KW-0808">Transferase</keyword>
<comment type="caution">
    <text evidence="18">The sequence shown here is derived from an EMBL/GenBank/DDBJ whole genome shotgun (WGS) entry which is preliminary data.</text>
</comment>
<dbReference type="InterPro" id="IPR043502">
    <property type="entry name" value="DNA/RNA_pol_sf"/>
</dbReference>
<dbReference type="Gene3D" id="3.30.420.10">
    <property type="entry name" value="Ribonuclease H-like superfamily/Ribonuclease H"/>
    <property type="match status" value="1"/>
</dbReference>
<dbReference type="EMBL" id="AVOT02008154">
    <property type="protein sequence ID" value="MBW0485425.1"/>
    <property type="molecule type" value="Genomic_DNA"/>
</dbReference>
<keyword evidence="6" id="KW-0064">Aspartyl protease</keyword>
<dbReference type="InterPro" id="IPR056924">
    <property type="entry name" value="SH3_Tf2-1"/>
</dbReference>
<evidence type="ECO:0000313" key="18">
    <source>
        <dbReference type="EMBL" id="MBW0485425.1"/>
    </source>
</evidence>
<organism evidence="18 19">
    <name type="scientific">Austropuccinia psidii MF-1</name>
    <dbReference type="NCBI Taxonomy" id="1389203"/>
    <lineage>
        <taxon>Eukaryota</taxon>
        <taxon>Fungi</taxon>
        <taxon>Dikarya</taxon>
        <taxon>Basidiomycota</taxon>
        <taxon>Pucciniomycotina</taxon>
        <taxon>Pucciniomycetes</taxon>
        <taxon>Pucciniales</taxon>
        <taxon>Sphaerophragmiaceae</taxon>
        <taxon>Austropuccinia</taxon>
    </lineage>
</organism>
<keyword evidence="13" id="KW-0239">DNA-directed DNA polymerase</keyword>
<dbReference type="SUPFAM" id="SSF53098">
    <property type="entry name" value="Ribonuclease H-like"/>
    <property type="match status" value="1"/>
</dbReference>
<dbReference type="InterPro" id="IPR050951">
    <property type="entry name" value="Retrovirus_Pol_polyprotein"/>
</dbReference>